<reference evidence="3 4" key="1">
    <citation type="submission" date="2024-10" db="EMBL/GenBank/DDBJ databases">
        <title>The Natural Products Discovery Center: Release of the First 8490 Sequenced Strains for Exploring Actinobacteria Biosynthetic Diversity.</title>
        <authorList>
            <person name="Kalkreuter E."/>
            <person name="Kautsar S.A."/>
            <person name="Yang D."/>
            <person name="Bader C.D."/>
            <person name="Teijaro C.N."/>
            <person name="Fluegel L."/>
            <person name="Davis C.M."/>
            <person name="Simpson J.R."/>
            <person name="Lauterbach L."/>
            <person name="Steele A.D."/>
            <person name="Gui C."/>
            <person name="Meng S."/>
            <person name="Li G."/>
            <person name="Viehrig K."/>
            <person name="Ye F."/>
            <person name="Su P."/>
            <person name="Kiefer A.F."/>
            <person name="Nichols A."/>
            <person name="Cepeda A.J."/>
            <person name="Yan W."/>
            <person name="Fan B."/>
            <person name="Jiang Y."/>
            <person name="Adhikari A."/>
            <person name="Zheng C.-J."/>
            <person name="Schuster L."/>
            <person name="Cowan T.M."/>
            <person name="Smanski M.J."/>
            <person name="Chevrette M.G."/>
            <person name="De Carvalho L.P.S."/>
            <person name="Shen B."/>
        </authorList>
    </citation>
    <scope>NUCLEOTIDE SEQUENCE [LARGE SCALE GENOMIC DNA]</scope>
    <source>
        <strain evidence="3 4">NPDC050545</strain>
    </source>
</reference>
<evidence type="ECO:0008006" key="5">
    <source>
        <dbReference type="Google" id="ProtNLM"/>
    </source>
</evidence>
<evidence type="ECO:0000313" key="3">
    <source>
        <dbReference type="EMBL" id="MFI6496266.1"/>
    </source>
</evidence>
<proteinExistence type="predicted"/>
<feature type="region of interest" description="Disordered" evidence="1">
    <location>
        <begin position="115"/>
        <end position="143"/>
    </location>
</feature>
<evidence type="ECO:0000256" key="2">
    <source>
        <dbReference type="SAM" id="SignalP"/>
    </source>
</evidence>
<dbReference type="RefSeq" id="WP_397078281.1">
    <property type="nucleotide sequence ID" value="NZ_JBITGY010000001.1"/>
</dbReference>
<accession>A0ABW7YK45</accession>
<protein>
    <recommendedName>
        <fullName evidence="5">Lipoprotein</fullName>
    </recommendedName>
</protein>
<dbReference type="EMBL" id="JBITGY010000001">
    <property type="protein sequence ID" value="MFI6496266.1"/>
    <property type="molecule type" value="Genomic_DNA"/>
</dbReference>
<dbReference type="Proteomes" id="UP001612741">
    <property type="component" value="Unassembled WGS sequence"/>
</dbReference>
<feature type="chain" id="PRO_5046245185" description="Lipoprotein" evidence="2">
    <location>
        <begin position="22"/>
        <end position="143"/>
    </location>
</feature>
<evidence type="ECO:0000256" key="1">
    <source>
        <dbReference type="SAM" id="MobiDB-lite"/>
    </source>
</evidence>
<sequence length="143" mass="14851">MNRHRKLGLLAILVLPLAACQGERICTAIGTPVGIQVDVAPPLAGRVAAAEMEVCQAGACRPARLELFDADGGGSNGFGDWQGLSKEPARVMLKLTGPGGDTLVDRRVEVVPRGRYPNGPDCGEGGPNARVVVDGDGTLREVP</sequence>
<keyword evidence="2" id="KW-0732">Signal</keyword>
<evidence type="ECO:0000313" key="4">
    <source>
        <dbReference type="Proteomes" id="UP001612741"/>
    </source>
</evidence>
<feature type="signal peptide" evidence="2">
    <location>
        <begin position="1"/>
        <end position="21"/>
    </location>
</feature>
<keyword evidence="4" id="KW-1185">Reference proteome</keyword>
<comment type="caution">
    <text evidence="3">The sequence shown here is derived from an EMBL/GenBank/DDBJ whole genome shotgun (WGS) entry which is preliminary data.</text>
</comment>
<organism evidence="3 4">
    <name type="scientific">Nonomuraea typhae</name>
    <dbReference type="NCBI Taxonomy" id="2603600"/>
    <lineage>
        <taxon>Bacteria</taxon>
        <taxon>Bacillati</taxon>
        <taxon>Actinomycetota</taxon>
        <taxon>Actinomycetes</taxon>
        <taxon>Streptosporangiales</taxon>
        <taxon>Streptosporangiaceae</taxon>
        <taxon>Nonomuraea</taxon>
    </lineage>
</organism>
<name>A0ABW7YK45_9ACTN</name>
<gene>
    <name evidence="3" type="ORF">ACIBG2_02725</name>
</gene>